<proteinExistence type="predicted"/>
<name>A0A2U3D746_SULT2</name>
<dbReference type="InterPro" id="IPR041698">
    <property type="entry name" value="Methyltransf_25"/>
</dbReference>
<dbReference type="CDD" id="cd02440">
    <property type="entry name" value="AdoMet_MTases"/>
    <property type="match status" value="1"/>
</dbReference>
<evidence type="ECO:0000256" key="1">
    <source>
        <dbReference type="ARBA" id="ARBA00022603"/>
    </source>
</evidence>
<feature type="domain" description="Methyltransferase" evidence="3">
    <location>
        <begin position="40"/>
        <end position="135"/>
    </location>
</feature>
<evidence type="ECO:0000256" key="2">
    <source>
        <dbReference type="ARBA" id="ARBA00022679"/>
    </source>
</evidence>
<dbReference type="AlphaFoldDB" id="A0A2U3D746"/>
<keyword evidence="5" id="KW-1185">Reference proteome</keyword>
<gene>
    <name evidence="4" type="ORF">BM613_10580</name>
</gene>
<evidence type="ECO:0000259" key="3">
    <source>
        <dbReference type="Pfam" id="PF13649"/>
    </source>
</evidence>
<dbReference type="GO" id="GO:0032259">
    <property type="term" value="P:methylation"/>
    <property type="evidence" value="ECO:0007669"/>
    <property type="project" value="UniProtKB-KW"/>
</dbReference>
<keyword evidence="1" id="KW-0489">Methyltransferase</keyword>
<dbReference type="Proteomes" id="UP000245380">
    <property type="component" value="Unassembled WGS sequence"/>
</dbReference>
<protein>
    <recommendedName>
        <fullName evidence="3">Methyltransferase domain-containing protein</fullName>
    </recommendedName>
</protein>
<dbReference type="Pfam" id="PF13649">
    <property type="entry name" value="Methyltransf_25"/>
    <property type="match status" value="1"/>
</dbReference>
<sequence>MNHDNLEEYRDADTYDFINGGFEIGGNFYLNLAREYGSPILEIACGTGRITVPMAEQGYNITGVDITQEMLEAARQKATHHGVSVKWVHGDARNLELQRTYRMIFTTGNSFQAFLDRHSQERLLLTVHKHLDSNGVFAFETRNPIMSQLSTSNGKEEDAGAYVNKEGRTVFVTERCLYDHRTQLEHYVTRRRWKTKSSAEESAETRIAIRYVFPQELEALLHYNGFYLEQMYGNFDLSPFQSDSPLMVCVCRKRPI</sequence>
<evidence type="ECO:0000313" key="4">
    <source>
        <dbReference type="EMBL" id="PWI57098.1"/>
    </source>
</evidence>
<dbReference type="Gene3D" id="2.20.25.110">
    <property type="entry name" value="S-adenosyl-L-methionine-dependent methyltransferases"/>
    <property type="match status" value="1"/>
</dbReference>
<comment type="caution">
    <text evidence="4">The sequence shown here is derived from an EMBL/GenBank/DDBJ whole genome shotgun (WGS) entry which is preliminary data.</text>
</comment>
<dbReference type="Gene3D" id="3.40.50.150">
    <property type="entry name" value="Vaccinia Virus protein VP39"/>
    <property type="match status" value="1"/>
</dbReference>
<dbReference type="EMBL" id="MPDK01000019">
    <property type="protein sequence ID" value="PWI57098.1"/>
    <property type="molecule type" value="Genomic_DNA"/>
</dbReference>
<evidence type="ECO:0000313" key="5">
    <source>
        <dbReference type="Proteomes" id="UP000245380"/>
    </source>
</evidence>
<dbReference type="SUPFAM" id="SSF53335">
    <property type="entry name" value="S-adenosyl-L-methionine-dependent methyltransferases"/>
    <property type="match status" value="1"/>
</dbReference>
<accession>A0A2U3D746</accession>
<dbReference type="PANTHER" id="PTHR43861">
    <property type="entry name" value="TRANS-ACONITATE 2-METHYLTRANSFERASE-RELATED"/>
    <property type="match status" value="1"/>
</dbReference>
<organism evidence="4 5">
    <name type="scientific">Sulfoacidibacillus thermotolerans</name>
    <name type="common">Acidibacillus sulfuroxidans</name>
    <dbReference type="NCBI Taxonomy" id="1765684"/>
    <lineage>
        <taxon>Bacteria</taxon>
        <taxon>Bacillati</taxon>
        <taxon>Bacillota</taxon>
        <taxon>Bacilli</taxon>
        <taxon>Bacillales</taxon>
        <taxon>Alicyclobacillaceae</taxon>
        <taxon>Sulfoacidibacillus</taxon>
    </lineage>
</organism>
<dbReference type="InterPro" id="IPR029063">
    <property type="entry name" value="SAM-dependent_MTases_sf"/>
</dbReference>
<keyword evidence="2" id="KW-0808">Transferase</keyword>
<dbReference type="PANTHER" id="PTHR43861:SF1">
    <property type="entry name" value="TRANS-ACONITATE 2-METHYLTRANSFERASE"/>
    <property type="match status" value="1"/>
</dbReference>
<reference evidence="4 5" key="1">
    <citation type="submission" date="2016-11" db="EMBL/GenBank/DDBJ databases">
        <title>Comparative genomics of Acidibacillus ferroxidans species.</title>
        <authorList>
            <person name="Oliveira G."/>
            <person name="Nunes G."/>
            <person name="Oliveira R."/>
            <person name="Araujo F."/>
            <person name="Salim A."/>
            <person name="Scholte L."/>
            <person name="Morais D."/>
            <person name="Nancucheo I."/>
            <person name="Johnson D.B."/>
            <person name="Grail B."/>
            <person name="Bittencourt J."/>
            <person name="Valadares R."/>
        </authorList>
    </citation>
    <scope>NUCLEOTIDE SEQUENCE [LARGE SCALE GENOMIC DNA]</scope>
    <source>
        <strain evidence="4 5">Y002</strain>
    </source>
</reference>
<dbReference type="GO" id="GO:0008168">
    <property type="term" value="F:methyltransferase activity"/>
    <property type="evidence" value="ECO:0007669"/>
    <property type="project" value="UniProtKB-KW"/>
</dbReference>